<protein>
    <submittedName>
        <fullName evidence="6">YqaJ-like viral recombinase</fullName>
    </submittedName>
</protein>
<evidence type="ECO:0000313" key="6">
    <source>
        <dbReference type="EMBL" id="RHW46796.1"/>
    </source>
</evidence>
<dbReference type="GO" id="GO:0016787">
    <property type="term" value="F:hydrolase activity"/>
    <property type="evidence" value="ECO:0007669"/>
    <property type="project" value="UniProtKB-KW"/>
</dbReference>
<name>A0A417Z841_9LACO</name>
<dbReference type="EMBL" id="QOCS01000009">
    <property type="protein sequence ID" value="RHW46796.1"/>
    <property type="molecule type" value="Genomic_DNA"/>
</dbReference>
<sequence length="357" mass="41713">MTKNKYHFEGKHIVLDTLPKRFKKITATRFAAVMGLNHWTTPFQIWCALTRTWEQSYEDTIYTIAGKIIEPKIREDYLRDKLFWDVDNPDDVIGDGTPGSAFRQTYGDFFPNVEILGGMWDGLGHDDETGEDYILEIKTTKRAEDWLEGVPEYYKLQAALYTYLSGLDKFYVTGTFLDASDYEHPEDFIANTQNTKVFEFSLVEEYPNFKKDYVEPVLDFWNQYVETGISPDFDEKKDAEPLRALKTIDISESDTDYKNLTAEFDEVQFKLDQEMDKLQPLIERQKELKNKIKNLTISNFKDDDKYAELKTPHYVLTLTKAVRSSVDSKKLKSDGLYEKYSKETETFTLKQKVRGDK</sequence>
<evidence type="ECO:0000256" key="1">
    <source>
        <dbReference type="ARBA" id="ARBA00022741"/>
    </source>
</evidence>
<reference evidence="6 7" key="1">
    <citation type="submission" date="2018-07" db="EMBL/GenBank/DDBJ databases">
        <title>Genome sequences of six Lactobacillus spp. isolated from bumble bee guts.</title>
        <authorList>
            <person name="Motta E.V.S."/>
            <person name="Moran N.A."/>
        </authorList>
    </citation>
    <scope>NUCLEOTIDE SEQUENCE [LARGE SCALE GENOMIC DNA]</scope>
    <source>
        <strain evidence="6 7">LV-8.1</strain>
    </source>
</reference>
<keyword evidence="3" id="KW-0347">Helicase</keyword>
<dbReference type="InterPro" id="IPR019080">
    <property type="entry name" value="YqaJ_viral_recombinase"/>
</dbReference>
<proteinExistence type="predicted"/>
<comment type="caution">
    <text evidence="6">The sequence shown here is derived from an EMBL/GenBank/DDBJ whole genome shotgun (WGS) entry which is preliminary data.</text>
</comment>
<dbReference type="InterPro" id="IPR011604">
    <property type="entry name" value="PDDEXK-like_dom_sf"/>
</dbReference>
<evidence type="ECO:0000313" key="7">
    <source>
        <dbReference type="Proteomes" id="UP000284822"/>
    </source>
</evidence>
<keyword evidence="4" id="KW-0067">ATP-binding</keyword>
<dbReference type="SUPFAM" id="SSF52980">
    <property type="entry name" value="Restriction endonuclease-like"/>
    <property type="match status" value="1"/>
</dbReference>
<keyword evidence="2" id="KW-0378">Hydrolase</keyword>
<evidence type="ECO:0000259" key="5">
    <source>
        <dbReference type="Pfam" id="PF09588"/>
    </source>
</evidence>
<dbReference type="Gene3D" id="3.90.320.10">
    <property type="match status" value="1"/>
</dbReference>
<dbReference type="GO" id="GO:0004386">
    <property type="term" value="F:helicase activity"/>
    <property type="evidence" value="ECO:0007669"/>
    <property type="project" value="UniProtKB-KW"/>
</dbReference>
<dbReference type="RefSeq" id="WP_118910610.1">
    <property type="nucleotide sequence ID" value="NZ_QOCS01000009.1"/>
</dbReference>
<evidence type="ECO:0000256" key="3">
    <source>
        <dbReference type="ARBA" id="ARBA00022806"/>
    </source>
</evidence>
<dbReference type="GO" id="GO:0005524">
    <property type="term" value="F:ATP binding"/>
    <property type="evidence" value="ECO:0007669"/>
    <property type="project" value="UniProtKB-KW"/>
</dbReference>
<keyword evidence="1" id="KW-0547">Nucleotide-binding</keyword>
<evidence type="ECO:0000256" key="2">
    <source>
        <dbReference type="ARBA" id="ARBA00022801"/>
    </source>
</evidence>
<feature type="domain" description="YqaJ viral recombinase" evidence="5">
    <location>
        <begin position="21"/>
        <end position="166"/>
    </location>
</feature>
<evidence type="ECO:0000256" key="4">
    <source>
        <dbReference type="ARBA" id="ARBA00022840"/>
    </source>
</evidence>
<dbReference type="InterPro" id="IPR011335">
    <property type="entry name" value="Restrct_endonuc-II-like"/>
</dbReference>
<dbReference type="AlphaFoldDB" id="A0A417Z841"/>
<organism evidence="6 7">
    <name type="scientific">Bombilactobacillus bombi</name>
    <dbReference type="NCBI Taxonomy" id="1303590"/>
    <lineage>
        <taxon>Bacteria</taxon>
        <taxon>Bacillati</taxon>
        <taxon>Bacillota</taxon>
        <taxon>Bacilli</taxon>
        <taxon>Lactobacillales</taxon>
        <taxon>Lactobacillaceae</taxon>
        <taxon>Bombilactobacillus</taxon>
    </lineage>
</organism>
<accession>A0A417Z841</accession>
<dbReference type="Proteomes" id="UP000284822">
    <property type="component" value="Unassembled WGS sequence"/>
</dbReference>
<gene>
    <name evidence="6" type="ORF">DS832_04725</name>
</gene>
<dbReference type="Pfam" id="PF09588">
    <property type="entry name" value="YqaJ"/>
    <property type="match status" value="1"/>
</dbReference>